<evidence type="ECO:0000313" key="3">
    <source>
        <dbReference type="Proteomes" id="UP000664417"/>
    </source>
</evidence>
<dbReference type="EMBL" id="JAFREP010000027">
    <property type="protein sequence ID" value="MBO1321775.1"/>
    <property type="molecule type" value="Genomic_DNA"/>
</dbReference>
<protein>
    <submittedName>
        <fullName evidence="2">Lysophospholipid acyltransferase family protein</fullName>
    </submittedName>
</protein>
<evidence type="ECO:0000259" key="1">
    <source>
        <dbReference type="Pfam" id="PF04028"/>
    </source>
</evidence>
<dbReference type="AlphaFoldDB" id="A0A8J7QPL4"/>
<feature type="domain" description="DUF374" evidence="1">
    <location>
        <begin position="74"/>
        <end position="140"/>
    </location>
</feature>
<keyword evidence="2" id="KW-0808">Transferase</keyword>
<comment type="caution">
    <text evidence="2">The sequence shown here is derived from an EMBL/GenBank/DDBJ whole genome shotgun (WGS) entry which is preliminary data.</text>
</comment>
<dbReference type="Pfam" id="PF04028">
    <property type="entry name" value="DUF374"/>
    <property type="match status" value="1"/>
</dbReference>
<dbReference type="SUPFAM" id="SSF69593">
    <property type="entry name" value="Glycerol-3-phosphate (1)-acyltransferase"/>
    <property type="match status" value="1"/>
</dbReference>
<dbReference type="InterPro" id="IPR007172">
    <property type="entry name" value="DUF374"/>
</dbReference>
<gene>
    <name evidence="2" type="ORF">J3U88_25070</name>
</gene>
<dbReference type="RefSeq" id="WP_207861748.1">
    <property type="nucleotide sequence ID" value="NZ_JAFREP010000027.1"/>
</dbReference>
<reference evidence="2" key="1">
    <citation type="submission" date="2021-03" db="EMBL/GenBank/DDBJ databases">
        <authorList>
            <person name="Wang G."/>
        </authorList>
    </citation>
    <scope>NUCLEOTIDE SEQUENCE</scope>
    <source>
        <strain evidence="2">KCTC 12899</strain>
    </source>
</reference>
<dbReference type="Proteomes" id="UP000664417">
    <property type="component" value="Unassembled WGS sequence"/>
</dbReference>
<evidence type="ECO:0000313" key="2">
    <source>
        <dbReference type="EMBL" id="MBO1321775.1"/>
    </source>
</evidence>
<name>A0A8J7QPL4_9BACT</name>
<proteinExistence type="predicted"/>
<organism evidence="2 3">
    <name type="scientific">Acanthopleuribacter pedis</name>
    <dbReference type="NCBI Taxonomy" id="442870"/>
    <lineage>
        <taxon>Bacteria</taxon>
        <taxon>Pseudomonadati</taxon>
        <taxon>Acidobacteriota</taxon>
        <taxon>Holophagae</taxon>
        <taxon>Acanthopleuribacterales</taxon>
        <taxon>Acanthopleuribacteraceae</taxon>
        <taxon>Acanthopleuribacter</taxon>
    </lineage>
</organism>
<keyword evidence="2" id="KW-0012">Acyltransferase</keyword>
<keyword evidence="3" id="KW-1185">Reference proteome</keyword>
<accession>A0A8J7QPL4</accession>
<dbReference type="GO" id="GO:0016746">
    <property type="term" value="F:acyltransferase activity"/>
    <property type="evidence" value="ECO:0007669"/>
    <property type="project" value="UniProtKB-KW"/>
</dbReference>
<sequence length="230" mass="25440">MSEVASNQPIPDTLKTRALGVAIAWVMRFITGTSRFHFHDAEHLTQFFGQDRSLILASWHNRNLLAAQAYLALRPKGRVIRPLVSNSRDGGMAARAMRSFGIECVRGSSSRGGFAALKNMMRLLKQGQDVAITPDGPRGPVYTVQGGVATTAKMTGAPIIPMVWQAKRRKELNNWDRFIVPFPFNSIHVAFGEPMIVPRDCPAVEIEALSEKLRVQMVALTEKVDQLAQS</sequence>
<dbReference type="CDD" id="cd07983">
    <property type="entry name" value="LPLAT_DUF374-like"/>
    <property type="match status" value="1"/>
</dbReference>